<evidence type="ECO:0000256" key="9">
    <source>
        <dbReference type="ARBA" id="ARBA00023242"/>
    </source>
</evidence>
<evidence type="ECO:0000256" key="1">
    <source>
        <dbReference type="ARBA" id="ARBA00004123"/>
    </source>
</evidence>
<keyword evidence="8 11" id="KW-0238">DNA-binding</keyword>
<dbReference type="EC" id="3.6.4.12" evidence="12"/>
<dbReference type="Gene3D" id="3.40.50.300">
    <property type="entry name" value="P-loop containing nucleotide triphosphate hydrolases"/>
    <property type="match status" value="1"/>
</dbReference>
<keyword evidence="5 12" id="KW-0378">Hydrolase</keyword>
<dbReference type="InterPro" id="IPR001208">
    <property type="entry name" value="MCM_dom"/>
</dbReference>
<dbReference type="PRINTS" id="PR01657">
    <property type="entry name" value="MCMFAMILY"/>
</dbReference>
<dbReference type="Pfam" id="PF17855">
    <property type="entry name" value="MCM_lid"/>
    <property type="match status" value="1"/>
</dbReference>
<name>A0ABQ8FM17_9FUNG</name>
<sequence length="908" mass="101272">MASQMSTFSDIGLSSQLGGGHSGRLGHNSSMHSDAGGSTVGRNGMGAGTGAASNNNRAAAHIGRFAEGIARVIDDTAEEVRKSFEEFMTNFQDEETNTNIYLEQIKHLSDNETATIYVDYMHLSNYNEILAETIRQQHYRMEPYLRKAVQNLVSIYAPSYVRIRTGGQAQEGGQSREFWLSWYGMNETKKLRALRMDCHSQLVTISGTVTRTSEVRPELLFGTFICNECGSLIKDVEQAFKYTEPATCFQTECGNRSDFTLSTESSKFVDWQKIRIQENADEVPGGAMPRSMDVILRNEIVERAKAGDKIIITGMPIVVPDVAQLIGNRVESRRENSGGRPEAGSKQDGITGLKALGVRELTYKLVFLASFVQPREMRNALNALHDINDENDPAAAVVAQFSVDQLDEIRLLQQDRRIYQKLASSIAPHIYGHEDVKKGILLQMLGGVHKKTIEGIRLRGDINVCIVGDPSTAKSQFLKYVSNFMPRAIYTSGKASSAAGLTASVVKDEETGEFTIEAGALMLADNGICCIDEFDKMDLVDQVAIHEAMEQQTISIAKAGIQATLNARTSILAAANPIHGRYDKKLSLKQNIAMSPPIMSRFDLFFVILDECHEQTDLCIAQHIINFHRFQEQGVQPEISTDRLKRYLTYARALKPKLTNEAMKYLVSQYRNLRQADATGVSRSSYRITVRQLESMIRLSEALAKLHCEPEILVRHVTEAAHLLKTSIVHVEQESVPLEDDDFPVSGIMRPTEVGEMPDMDTQSQSVSGALAEGMQSSQLASQQPTSAVPVKITLSQEEYQKIVQSILLQLRRQEHESSESGMTRSDLINWYIEMLVDANTIETEDEIMHHRKLIKSVLSRLVKKENILMEIRDKTRLTEDSVDEQGAPLMDDPVLAINPAYYNAEDE</sequence>
<dbReference type="Gene3D" id="3.30.1640.10">
    <property type="entry name" value="mini-chromosome maintenance (MCM) complex, chain A, domain 1"/>
    <property type="match status" value="1"/>
</dbReference>
<dbReference type="InterPro" id="IPR041562">
    <property type="entry name" value="MCM_lid"/>
</dbReference>
<evidence type="ECO:0000313" key="15">
    <source>
        <dbReference type="EMBL" id="KAH6600583.1"/>
    </source>
</evidence>
<comment type="similarity">
    <text evidence="2 11">Belongs to the MCM family.</text>
</comment>
<dbReference type="Pfam" id="PF18263">
    <property type="entry name" value="WHD_MCM6"/>
    <property type="match status" value="1"/>
</dbReference>
<dbReference type="PANTHER" id="PTHR11630">
    <property type="entry name" value="DNA REPLICATION LICENSING FACTOR MCM FAMILY MEMBER"/>
    <property type="match status" value="1"/>
</dbReference>
<dbReference type="Gene3D" id="1.20.58.870">
    <property type="match status" value="1"/>
</dbReference>
<evidence type="ECO:0000256" key="13">
    <source>
        <dbReference type="SAM" id="MobiDB-lite"/>
    </source>
</evidence>
<dbReference type="Pfam" id="PF14551">
    <property type="entry name" value="MCM_N"/>
    <property type="match status" value="1"/>
</dbReference>
<reference evidence="15 16" key="1">
    <citation type="submission" date="2021-02" db="EMBL/GenBank/DDBJ databases">
        <title>Variation within the Batrachochytrium salamandrivorans European outbreak.</title>
        <authorList>
            <person name="Kelly M."/>
            <person name="Pasmans F."/>
            <person name="Shea T.P."/>
            <person name="Munoz J.F."/>
            <person name="Carranza S."/>
            <person name="Cuomo C.A."/>
            <person name="Martel A."/>
        </authorList>
    </citation>
    <scope>NUCLEOTIDE SEQUENCE [LARGE SCALE GENOMIC DNA]</scope>
    <source>
        <strain evidence="15 16">AMFP18/2</strain>
    </source>
</reference>
<organism evidence="15 16">
    <name type="scientific">Batrachochytrium salamandrivorans</name>
    <dbReference type="NCBI Taxonomy" id="1357716"/>
    <lineage>
        <taxon>Eukaryota</taxon>
        <taxon>Fungi</taxon>
        <taxon>Fungi incertae sedis</taxon>
        <taxon>Chytridiomycota</taxon>
        <taxon>Chytridiomycota incertae sedis</taxon>
        <taxon>Chytridiomycetes</taxon>
        <taxon>Rhizophydiales</taxon>
        <taxon>Rhizophydiales incertae sedis</taxon>
        <taxon>Batrachochytrium</taxon>
    </lineage>
</organism>
<dbReference type="Pfam" id="PF17207">
    <property type="entry name" value="MCM_OB"/>
    <property type="match status" value="1"/>
</dbReference>
<evidence type="ECO:0000256" key="7">
    <source>
        <dbReference type="ARBA" id="ARBA00022840"/>
    </source>
</evidence>
<dbReference type="SUPFAM" id="SSF52540">
    <property type="entry name" value="P-loop containing nucleoside triphosphate hydrolases"/>
    <property type="match status" value="1"/>
</dbReference>
<dbReference type="PRINTS" id="PR01662">
    <property type="entry name" value="MCMPROTEIN6"/>
</dbReference>
<dbReference type="InterPro" id="IPR041024">
    <property type="entry name" value="Mcm6_C"/>
</dbReference>
<comment type="subunit">
    <text evidence="12">Component of the MCM2-7 complex.</text>
</comment>
<evidence type="ECO:0000313" key="16">
    <source>
        <dbReference type="Proteomes" id="UP001648503"/>
    </source>
</evidence>
<dbReference type="Gene3D" id="2.20.28.10">
    <property type="match status" value="1"/>
</dbReference>
<evidence type="ECO:0000259" key="14">
    <source>
        <dbReference type="PROSITE" id="PS50051"/>
    </source>
</evidence>
<dbReference type="EMBL" id="JAFCIX010000030">
    <property type="protein sequence ID" value="KAH6600583.1"/>
    <property type="molecule type" value="Genomic_DNA"/>
</dbReference>
<keyword evidence="4 11" id="KW-0547">Nucleotide-binding</keyword>
<proteinExistence type="inferred from homology"/>
<evidence type="ECO:0000256" key="4">
    <source>
        <dbReference type="ARBA" id="ARBA00022741"/>
    </source>
</evidence>
<dbReference type="InterPro" id="IPR033762">
    <property type="entry name" value="MCM_OB"/>
</dbReference>
<keyword evidence="7 11" id="KW-0067">ATP-binding</keyword>
<keyword evidence="6 12" id="KW-0347">Helicase</keyword>
<gene>
    <name evidence="15" type="ORF">BASA50_002147</name>
</gene>
<evidence type="ECO:0000256" key="2">
    <source>
        <dbReference type="ARBA" id="ARBA00008010"/>
    </source>
</evidence>
<evidence type="ECO:0000256" key="5">
    <source>
        <dbReference type="ARBA" id="ARBA00022801"/>
    </source>
</evidence>
<evidence type="ECO:0000256" key="8">
    <source>
        <dbReference type="ARBA" id="ARBA00023125"/>
    </source>
</evidence>
<dbReference type="InterPro" id="IPR027925">
    <property type="entry name" value="MCM_N"/>
</dbReference>
<dbReference type="InterPro" id="IPR027417">
    <property type="entry name" value="P-loop_NTPase"/>
</dbReference>
<protein>
    <recommendedName>
        <fullName evidence="12">DNA replication licensing factor MCM6</fullName>
        <ecNumber evidence="12">3.6.4.12</ecNumber>
    </recommendedName>
</protein>
<comment type="caution">
    <text evidence="15">The sequence shown here is derived from an EMBL/GenBank/DDBJ whole genome shotgun (WGS) entry which is preliminary data.</text>
</comment>
<dbReference type="Pfam" id="PF00493">
    <property type="entry name" value="MCM"/>
    <property type="match status" value="1"/>
</dbReference>
<evidence type="ECO:0000256" key="12">
    <source>
        <dbReference type="RuleBase" id="RU368064"/>
    </source>
</evidence>
<keyword evidence="10 12" id="KW-0131">Cell cycle</keyword>
<keyword evidence="3 12" id="KW-0235">DNA replication</keyword>
<dbReference type="InterPro" id="IPR018525">
    <property type="entry name" value="MCM_CS"/>
</dbReference>
<dbReference type="PROSITE" id="PS50051">
    <property type="entry name" value="MCM_2"/>
    <property type="match status" value="1"/>
</dbReference>
<comment type="subcellular location">
    <subcellularLocation>
        <location evidence="1 12">Nucleus</location>
    </subcellularLocation>
</comment>
<dbReference type="Proteomes" id="UP001648503">
    <property type="component" value="Unassembled WGS sequence"/>
</dbReference>
<feature type="domain" description="MCM C-terminal AAA(+) ATPase" evidence="14">
    <location>
        <begin position="418"/>
        <end position="624"/>
    </location>
</feature>
<evidence type="ECO:0000256" key="10">
    <source>
        <dbReference type="ARBA" id="ARBA00023306"/>
    </source>
</evidence>
<dbReference type="CDD" id="cd17757">
    <property type="entry name" value="MCM6"/>
    <property type="match status" value="1"/>
</dbReference>
<dbReference type="SUPFAM" id="SSF50249">
    <property type="entry name" value="Nucleic acid-binding proteins"/>
    <property type="match status" value="1"/>
</dbReference>
<dbReference type="PROSITE" id="PS00847">
    <property type="entry name" value="MCM_1"/>
    <property type="match status" value="1"/>
</dbReference>
<evidence type="ECO:0000256" key="6">
    <source>
        <dbReference type="ARBA" id="ARBA00022806"/>
    </source>
</evidence>
<dbReference type="PANTHER" id="PTHR11630:SF43">
    <property type="entry name" value="DNA REPLICATION LICENSING FACTOR MCM6"/>
    <property type="match status" value="1"/>
</dbReference>
<evidence type="ECO:0000256" key="3">
    <source>
        <dbReference type="ARBA" id="ARBA00022705"/>
    </source>
</evidence>
<comment type="catalytic activity">
    <reaction evidence="12">
        <text>ATP + H2O = ADP + phosphate + H(+)</text>
        <dbReference type="Rhea" id="RHEA:13065"/>
        <dbReference type="ChEBI" id="CHEBI:15377"/>
        <dbReference type="ChEBI" id="CHEBI:15378"/>
        <dbReference type="ChEBI" id="CHEBI:30616"/>
        <dbReference type="ChEBI" id="CHEBI:43474"/>
        <dbReference type="ChEBI" id="CHEBI:456216"/>
        <dbReference type="EC" id="3.6.4.12"/>
    </reaction>
</comment>
<dbReference type="Gene3D" id="2.40.50.140">
    <property type="entry name" value="Nucleic acid-binding proteins"/>
    <property type="match status" value="1"/>
</dbReference>
<keyword evidence="16" id="KW-1185">Reference proteome</keyword>
<dbReference type="InterPro" id="IPR012340">
    <property type="entry name" value="NA-bd_OB-fold"/>
</dbReference>
<evidence type="ECO:0000256" key="11">
    <source>
        <dbReference type="RuleBase" id="RU004070"/>
    </source>
</evidence>
<dbReference type="InterPro" id="IPR031327">
    <property type="entry name" value="MCM"/>
</dbReference>
<accession>A0ABQ8FM17</accession>
<dbReference type="SMART" id="SM00350">
    <property type="entry name" value="MCM"/>
    <property type="match status" value="1"/>
</dbReference>
<feature type="region of interest" description="Disordered" evidence="13">
    <location>
        <begin position="1"/>
        <end position="52"/>
    </location>
</feature>
<comment type="function">
    <text evidence="12">Acts as component of the MCM2-7 complex (MCM complex) which is the replicative helicase essential for 'once per cell cycle' DNA replication initiation and elongation in eukaryotic cells. The active ATPase sites in the MCM2-7 ring are formed through the interaction surfaces of two neighboring subunits such that a critical structure of a conserved arginine finger motif is provided in trans relative to the ATP-binding site of the Walker A box of the adjacent subunit. The six ATPase active sites, however, are likely to contribute differentially to the complex helicase activity.</text>
</comment>
<dbReference type="InterPro" id="IPR008049">
    <property type="entry name" value="MCM6"/>
</dbReference>
<keyword evidence="9" id="KW-0539">Nucleus</keyword>